<dbReference type="AlphaFoldDB" id="A0A9W6ZQB4"/>
<accession>A0A9W6ZQB4</accession>
<comment type="caution">
    <text evidence="1">The sequence shown here is derived from an EMBL/GenBank/DDBJ whole genome shotgun (WGS) entry which is preliminary data.</text>
</comment>
<proteinExistence type="predicted"/>
<reference evidence="2" key="1">
    <citation type="journal article" date="2023" name="Commun. Biol.">
        <title>Genome analysis of Parmales, the sister group of diatoms, reveals the evolutionary specialization of diatoms from phago-mixotrophs to photoautotrophs.</title>
        <authorList>
            <person name="Ban H."/>
            <person name="Sato S."/>
            <person name="Yoshikawa S."/>
            <person name="Yamada K."/>
            <person name="Nakamura Y."/>
            <person name="Ichinomiya M."/>
            <person name="Sato N."/>
            <person name="Blanc-Mathieu R."/>
            <person name="Endo H."/>
            <person name="Kuwata A."/>
            <person name="Ogata H."/>
        </authorList>
    </citation>
    <scope>NUCLEOTIDE SEQUENCE [LARGE SCALE GENOMIC DNA]</scope>
</reference>
<name>A0A9W6ZQB4_9STRA</name>
<sequence length="268" mass="30630">MDESNFASLACTCKSADKVRKNFAEPYSGLYRYFEDIADMTRQTISVEHISTLLWSLNEAYFTSPRNVVSASIPIFFSIHRMLFRPSRWDGPVLESVYSQITACEAKHRMRYASVYVRGTTMDTRFVDSILALGVLKTQIQAMIQQILLTDDEMDAEFVAFDSWQDDDCLGEVRERLDLGFDRGLLMAHRETITKISTTCGSRDTSNLSDAMIDLEKRMRRGRTNADISMAAELATTLSRVLERAIFHGYEDETLRMFGRAIDLVFPM</sequence>
<evidence type="ECO:0000313" key="2">
    <source>
        <dbReference type="Proteomes" id="UP001162640"/>
    </source>
</evidence>
<protein>
    <submittedName>
        <fullName evidence="1">Uncharacterized protein</fullName>
    </submittedName>
</protein>
<evidence type="ECO:0000313" key="1">
    <source>
        <dbReference type="EMBL" id="GMH58844.1"/>
    </source>
</evidence>
<dbReference type="Proteomes" id="UP001162640">
    <property type="component" value="Unassembled WGS sequence"/>
</dbReference>
<gene>
    <name evidence="1" type="ORF">TL16_g02700</name>
</gene>
<dbReference type="EMBL" id="BLQM01000067">
    <property type="protein sequence ID" value="GMH58844.1"/>
    <property type="molecule type" value="Genomic_DNA"/>
</dbReference>
<organism evidence="1 2">
    <name type="scientific">Triparma laevis f. inornata</name>
    <dbReference type="NCBI Taxonomy" id="1714386"/>
    <lineage>
        <taxon>Eukaryota</taxon>
        <taxon>Sar</taxon>
        <taxon>Stramenopiles</taxon>
        <taxon>Ochrophyta</taxon>
        <taxon>Bolidophyceae</taxon>
        <taxon>Parmales</taxon>
        <taxon>Triparmaceae</taxon>
        <taxon>Triparma</taxon>
    </lineage>
</organism>